<protein>
    <submittedName>
        <fullName evidence="15">TonB-dependent receptor</fullName>
    </submittedName>
</protein>
<dbReference type="SUPFAM" id="SSF56935">
    <property type="entry name" value="Porins"/>
    <property type="match status" value="1"/>
</dbReference>
<evidence type="ECO:0000313" key="16">
    <source>
        <dbReference type="Proteomes" id="UP000216339"/>
    </source>
</evidence>
<evidence type="ECO:0000313" key="15">
    <source>
        <dbReference type="EMBL" id="PAP75381.1"/>
    </source>
</evidence>
<keyword evidence="9 10" id="KW-0998">Cell outer membrane</keyword>
<evidence type="ECO:0000256" key="12">
    <source>
        <dbReference type="SAM" id="SignalP"/>
    </source>
</evidence>
<keyword evidence="6 11" id="KW-0798">TonB box</keyword>
<evidence type="ECO:0000259" key="13">
    <source>
        <dbReference type="Pfam" id="PF00593"/>
    </source>
</evidence>
<accession>A0A271IVV4</accession>
<evidence type="ECO:0000256" key="3">
    <source>
        <dbReference type="ARBA" id="ARBA00022452"/>
    </source>
</evidence>
<dbReference type="Gene3D" id="2.170.130.10">
    <property type="entry name" value="TonB-dependent receptor, plug domain"/>
    <property type="match status" value="1"/>
</dbReference>
<dbReference type="Pfam" id="PF00593">
    <property type="entry name" value="TonB_dep_Rec_b-barrel"/>
    <property type="match status" value="1"/>
</dbReference>
<feature type="chain" id="PRO_5012018147" evidence="12">
    <location>
        <begin position="26"/>
        <end position="888"/>
    </location>
</feature>
<evidence type="ECO:0000256" key="6">
    <source>
        <dbReference type="ARBA" id="ARBA00023077"/>
    </source>
</evidence>
<keyword evidence="3 10" id="KW-1134">Transmembrane beta strand</keyword>
<dbReference type="PROSITE" id="PS52016">
    <property type="entry name" value="TONB_DEPENDENT_REC_3"/>
    <property type="match status" value="1"/>
</dbReference>
<keyword evidence="5 12" id="KW-0732">Signal</keyword>
<keyword evidence="4 10" id="KW-0812">Transmembrane</keyword>
<reference evidence="15 16" key="1">
    <citation type="submission" date="2016-11" db="EMBL/GenBank/DDBJ databases">
        <title>Study of marine rhodopsin-containing bacteria.</title>
        <authorList>
            <person name="Yoshizawa S."/>
            <person name="Kumagai Y."/>
            <person name="Kogure K."/>
        </authorList>
    </citation>
    <scope>NUCLEOTIDE SEQUENCE [LARGE SCALE GENOMIC DNA]</scope>
    <source>
        <strain evidence="15 16">SAORIC-28</strain>
    </source>
</reference>
<dbReference type="PANTHER" id="PTHR30069:SF29">
    <property type="entry name" value="HEMOGLOBIN AND HEMOGLOBIN-HAPTOGLOBIN-BINDING PROTEIN 1-RELATED"/>
    <property type="match status" value="1"/>
</dbReference>
<keyword evidence="16" id="KW-1185">Reference proteome</keyword>
<dbReference type="GO" id="GO:0009279">
    <property type="term" value="C:cell outer membrane"/>
    <property type="evidence" value="ECO:0007669"/>
    <property type="project" value="UniProtKB-SubCell"/>
</dbReference>
<keyword evidence="8 15" id="KW-0675">Receptor</keyword>
<evidence type="ECO:0000256" key="5">
    <source>
        <dbReference type="ARBA" id="ARBA00022729"/>
    </source>
</evidence>
<evidence type="ECO:0000256" key="2">
    <source>
        <dbReference type="ARBA" id="ARBA00022448"/>
    </source>
</evidence>
<dbReference type="Proteomes" id="UP000216339">
    <property type="component" value="Unassembled WGS sequence"/>
</dbReference>
<dbReference type="Gene3D" id="2.60.40.1120">
    <property type="entry name" value="Carboxypeptidase-like, regulatory domain"/>
    <property type="match status" value="1"/>
</dbReference>
<dbReference type="Pfam" id="PF13715">
    <property type="entry name" value="CarbopepD_reg_2"/>
    <property type="match status" value="1"/>
</dbReference>
<dbReference type="InterPro" id="IPR036942">
    <property type="entry name" value="Beta-barrel_TonB_sf"/>
</dbReference>
<dbReference type="Gene3D" id="2.40.170.20">
    <property type="entry name" value="TonB-dependent receptor, beta-barrel domain"/>
    <property type="match status" value="1"/>
</dbReference>
<feature type="signal peptide" evidence="12">
    <location>
        <begin position="1"/>
        <end position="25"/>
    </location>
</feature>
<dbReference type="InterPro" id="IPR012910">
    <property type="entry name" value="Plug_dom"/>
</dbReference>
<dbReference type="GO" id="GO:0044718">
    <property type="term" value="P:siderophore transmembrane transport"/>
    <property type="evidence" value="ECO:0007669"/>
    <property type="project" value="TreeGrafter"/>
</dbReference>
<evidence type="ECO:0000259" key="14">
    <source>
        <dbReference type="Pfam" id="PF07715"/>
    </source>
</evidence>
<feature type="domain" description="TonB-dependent receptor plug" evidence="14">
    <location>
        <begin position="126"/>
        <end position="219"/>
    </location>
</feature>
<dbReference type="GO" id="GO:0015344">
    <property type="term" value="F:siderophore uptake transmembrane transporter activity"/>
    <property type="evidence" value="ECO:0007669"/>
    <property type="project" value="TreeGrafter"/>
</dbReference>
<gene>
    <name evidence="15" type="ORF">BSZ37_02435</name>
</gene>
<proteinExistence type="inferred from homology"/>
<comment type="similarity">
    <text evidence="10 11">Belongs to the TonB-dependent receptor family.</text>
</comment>
<dbReference type="Pfam" id="PF07715">
    <property type="entry name" value="Plug"/>
    <property type="match status" value="1"/>
</dbReference>
<sequence>MRSPLRAWALPMLALSVLLAGAVSAQTGKVAGRVVDAQSGGAVIGASVLVVDTDRGASTDVDGYYSVIGIRPGTYSVRVSAIGYGTRVVEGVRVQINRTTDLDVELAEETTQTEEVIVRAERPIVQRDLTSSAASISSEELEALPVQSFSDVVNLQAGVVEGHFRGGRTGEVAYLVDGVPVNDVYDQSFAFQVENEAIQEVEVISGTFNAEYGQAQSGVVNIVTKDGGEDYAVSLTAYGGGYATGASDLFERPESVSATGNVEANGSLSGPVPGFGSRLTFFASGRVVRNDGYLYGRRVVQPVYAETDQRVPVEVDGRTVYVPALGDSTLASLNWGEQETAQLKLTGQVFGGRLALNGLLQTDRGQNYDHLFRYNPDGQTTVHGRSASIIGTYTLLFSGSTFLDLKAATFQNAVDEYVYEDPLDSRYPRDTALRELSPNFSFYLGGARPTQFARETRTSVGRFDVTSQVTRRHLVKGGAEVKLHDLALDRFDVLNNASTGFEPDIPPAGTPAHVSYDQQPIEASVYVQDKMEFDYLVVNAGVRLDYFDARTEVPSDFTQPRTSERRATEAKWQLSPRLGLAYPISEAGVVHVAYGHFFQMPPFDFLFTNPDYIFDPELGLGRPFGYADLEPQQTVAYEVGLQQGFSNTVGLDLTVYYKDIRNLLGTRIETIAAGVGEDFQLSRYGRYVNRDYGNVRGVTVSFERRPLDGFGLNVDYTYQIAEANASDPRDRLLAEQAGNEPVKQLVPVEWDRRHQLNVRAAVGQADRSFGLVSLVAQLGSGLPYTPTQADQRTGVENSARRPGVATVDLFATRVVRLGGLEPGLFLRVYNLLDARNVTNVYTDTGLPTPNLRYYSGAALGLNSKDEFLRRPDFYVAPRLVQVGVSLDL</sequence>
<dbReference type="PANTHER" id="PTHR30069">
    <property type="entry name" value="TONB-DEPENDENT OUTER MEMBRANE RECEPTOR"/>
    <property type="match status" value="1"/>
</dbReference>
<keyword evidence="7 10" id="KW-0472">Membrane</keyword>
<evidence type="ECO:0000256" key="9">
    <source>
        <dbReference type="ARBA" id="ARBA00023237"/>
    </source>
</evidence>
<evidence type="ECO:0000256" key="7">
    <source>
        <dbReference type="ARBA" id="ARBA00023136"/>
    </source>
</evidence>
<keyword evidence="2 10" id="KW-0813">Transport</keyword>
<evidence type="ECO:0000256" key="11">
    <source>
        <dbReference type="RuleBase" id="RU003357"/>
    </source>
</evidence>
<evidence type="ECO:0000256" key="4">
    <source>
        <dbReference type="ARBA" id="ARBA00022692"/>
    </source>
</evidence>
<dbReference type="InterPro" id="IPR000531">
    <property type="entry name" value="Beta-barrel_TonB"/>
</dbReference>
<dbReference type="AlphaFoldDB" id="A0A271IVV4"/>
<name>A0A271IVV4_9BACT</name>
<comment type="subcellular location">
    <subcellularLocation>
        <location evidence="1 10">Cell outer membrane</location>
        <topology evidence="1 10">Multi-pass membrane protein</topology>
    </subcellularLocation>
</comment>
<dbReference type="EMBL" id="MQWD01000001">
    <property type="protein sequence ID" value="PAP75381.1"/>
    <property type="molecule type" value="Genomic_DNA"/>
</dbReference>
<dbReference type="InterPro" id="IPR037066">
    <property type="entry name" value="Plug_dom_sf"/>
</dbReference>
<feature type="domain" description="TonB-dependent receptor-like beta-barrel" evidence="13">
    <location>
        <begin position="351"/>
        <end position="831"/>
    </location>
</feature>
<organism evidence="15 16">
    <name type="scientific">Rubrivirga marina</name>
    <dbReference type="NCBI Taxonomy" id="1196024"/>
    <lineage>
        <taxon>Bacteria</taxon>
        <taxon>Pseudomonadati</taxon>
        <taxon>Rhodothermota</taxon>
        <taxon>Rhodothermia</taxon>
        <taxon>Rhodothermales</taxon>
        <taxon>Rubricoccaceae</taxon>
        <taxon>Rubrivirga</taxon>
    </lineage>
</organism>
<evidence type="ECO:0000256" key="1">
    <source>
        <dbReference type="ARBA" id="ARBA00004571"/>
    </source>
</evidence>
<dbReference type="InterPro" id="IPR039426">
    <property type="entry name" value="TonB-dep_rcpt-like"/>
</dbReference>
<dbReference type="InterPro" id="IPR008969">
    <property type="entry name" value="CarboxyPept-like_regulatory"/>
</dbReference>
<dbReference type="SUPFAM" id="SSF49464">
    <property type="entry name" value="Carboxypeptidase regulatory domain-like"/>
    <property type="match status" value="1"/>
</dbReference>
<dbReference type="OrthoDB" id="9758472at2"/>
<evidence type="ECO:0000256" key="10">
    <source>
        <dbReference type="PROSITE-ProRule" id="PRU01360"/>
    </source>
</evidence>
<evidence type="ECO:0000256" key="8">
    <source>
        <dbReference type="ARBA" id="ARBA00023170"/>
    </source>
</evidence>
<comment type="caution">
    <text evidence="15">The sequence shown here is derived from an EMBL/GenBank/DDBJ whole genome shotgun (WGS) entry which is preliminary data.</text>
</comment>